<feature type="region of interest" description="Disordered" evidence="1">
    <location>
        <begin position="1"/>
        <end position="24"/>
    </location>
</feature>
<reference evidence="2 3" key="1">
    <citation type="journal article" date="2018" name="Front. Plant Sci.">
        <title>Red Clover (Trifolium pratense) and Zigzag Clover (T. medium) - A Picture of Genomic Similarities and Differences.</title>
        <authorList>
            <person name="Dluhosova J."/>
            <person name="Istvanek J."/>
            <person name="Nedelnik J."/>
            <person name="Repkova J."/>
        </authorList>
    </citation>
    <scope>NUCLEOTIDE SEQUENCE [LARGE SCALE GENOMIC DNA]</scope>
    <source>
        <strain evidence="3">cv. 10/8</strain>
        <tissue evidence="2">Leaf</tissue>
    </source>
</reference>
<dbReference type="AlphaFoldDB" id="A0A392V3S7"/>
<accession>A0A392V3S7</accession>
<keyword evidence="3" id="KW-1185">Reference proteome</keyword>
<feature type="non-terminal residue" evidence="2">
    <location>
        <position position="1"/>
    </location>
</feature>
<organism evidence="2 3">
    <name type="scientific">Trifolium medium</name>
    <dbReference type="NCBI Taxonomy" id="97028"/>
    <lineage>
        <taxon>Eukaryota</taxon>
        <taxon>Viridiplantae</taxon>
        <taxon>Streptophyta</taxon>
        <taxon>Embryophyta</taxon>
        <taxon>Tracheophyta</taxon>
        <taxon>Spermatophyta</taxon>
        <taxon>Magnoliopsida</taxon>
        <taxon>eudicotyledons</taxon>
        <taxon>Gunneridae</taxon>
        <taxon>Pentapetalae</taxon>
        <taxon>rosids</taxon>
        <taxon>fabids</taxon>
        <taxon>Fabales</taxon>
        <taxon>Fabaceae</taxon>
        <taxon>Papilionoideae</taxon>
        <taxon>50 kb inversion clade</taxon>
        <taxon>NPAAA clade</taxon>
        <taxon>Hologalegina</taxon>
        <taxon>IRL clade</taxon>
        <taxon>Trifolieae</taxon>
        <taxon>Trifolium</taxon>
    </lineage>
</organism>
<sequence>TTGHPVNGGRRSMDALAGHEGSQP</sequence>
<evidence type="ECO:0000313" key="3">
    <source>
        <dbReference type="Proteomes" id="UP000265520"/>
    </source>
</evidence>
<protein>
    <submittedName>
        <fullName evidence="2">Uncharacterized protein</fullName>
    </submittedName>
</protein>
<evidence type="ECO:0000256" key="1">
    <source>
        <dbReference type="SAM" id="MobiDB-lite"/>
    </source>
</evidence>
<dbReference type="Proteomes" id="UP000265520">
    <property type="component" value="Unassembled WGS sequence"/>
</dbReference>
<dbReference type="EMBL" id="LXQA011030390">
    <property type="protein sequence ID" value="MCI81899.1"/>
    <property type="molecule type" value="Genomic_DNA"/>
</dbReference>
<name>A0A392V3S7_9FABA</name>
<comment type="caution">
    <text evidence="2">The sequence shown here is derived from an EMBL/GenBank/DDBJ whole genome shotgun (WGS) entry which is preliminary data.</text>
</comment>
<evidence type="ECO:0000313" key="2">
    <source>
        <dbReference type="EMBL" id="MCI81899.1"/>
    </source>
</evidence>
<proteinExistence type="predicted"/>